<keyword evidence="3" id="KW-1185">Reference proteome</keyword>
<accession>A0A8S1WM30</accession>
<evidence type="ECO:0000256" key="1">
    <source>
        <dbReference type="SAM" id="Coils"/>
    </source>
</evidence>
<sequence length="470" mass="56816">MSNCKIICEIPNKEIIYLDCEYQNIKEELQKKKNNLNQDSIVLIDISETVYQATKIKNNLMRDQMYFKVYDANQLQRELKEMAKIKVEKEQLINQDNTLLQRWYKEFDLEAVSITSLKSTLNQMEQKYQNQLSQFKSQLQLNAYTNHVFQMNNLENMEFEIEIVEDQVQSQKKVTLEQKQLFKQIKEKLKNDSSETSSKYQEDGNAIKLSKEIQGKLIEAEQKLSNLAEEMKEKEKYHYMKIQQLSENNRTQTANILRTQQAEMEKIQAEKQKQIYEISERRDILEVELNRMNIRFSNLEQENQQLQEDYLSLQRSFEVQLKNKNEELMVYTQKILNEQWQNYVSQIYSQFQLQFEQYQKHFTQEIEQLVERLEQQQTDFEEEQKYDKKERDELKQQLKTKRDELLKAQLGNFELECTISDLNDKIKKLERKRERERENQKLSKNKIGELENAIKQLEKYIEFLQKGRIV</sequence>
<dbReference type="AlphaFoldDB" id="A0A8S1WM30"/>
<dbReference type="Proteomes" id="UP000683925">
    <property type="component" value="Unassembled WGS sequence"/>
</dbReference>
<feature type="coiled-coil region" evidence="1">
    <location>
        <begin position="72"/>
        <end position="174"/>
    </location>
</feature>
<feature type="coiled-coil region" evidence="1">
    <location>
        <begin position="359"/>
        <end position="467"/>
    </location>
</feature>
<proteinExistence type="predicted"/>
<comment type="caution">
    <text evidence="2">The sequence shown here is derived from an EMBL/GenBank/DDBJ whole genome shotgun (WGS) entry which is preliminary data.</text>
</comment>
<protein>
    <submittedName>
        <fullName evidence="2">Uncharacterized protein</fullName>
    </submittedName>
</protein>
<name>A0A8S1WM30_PAROT</name>
<keyword evidence="1" id="KW-0175">Coiled coil</keyword>
<reference evidence="2" key="1">
    <citation type="submission" date="2021-01" db="EMBL/GenBank/DDBJ databases">
        <authorList>
            <consortium name="Genoscope - CEA"/>
            <person name="William W."/>
        </authorList>
    </citation>
    <scope>NUCLEOTIDE SEQUENCE</scope>
</reference>
<dbReference type="OrthoDB" id="10492389at2759"/>
<dbReference type="OMA" id="CEIPNKE"/>
<evidence type="ECO:0000313" key="2">
    <source>
        <dbReference type="EMBL" id="CAD8186786.1"/>
    </source>
</evidence>
<gene>
    <name evidence="2" type="ORF">POCTA_138.1.T0880208</name>
</gene>
<evidence type="ECO:0000313" key="3">
    <source>
        <dbReference type="Proteomes" id="UP000683925"/>
    </source>
</evidence>
<dbReference type="EMBL" id="CAJJDP010000087">
    <property type="protein sequence ID" value="CAD8186786.1"/>
    <property type="molecule type" value="Genomic_DNA"/>
</dbReference>
<organism evidence="2 3">
    <name type="scientific">Paramecium octaurelia</name>
    <dbReference type="NCBI Taxonomy" id="43137"/>
    <lineage>
        <taxon>Eukaryota</taxon>
        <taxon>Sar</taxon>
        <taxon>Alveolata</taxon>
        <taxon>Ciliophora</taxon>
        <taxon>Intramacronucleata</taxon>
        <taxon>Oligohymenophorea</taxon>
        <taxon>Peniculida</taxon>
        <taxon>Parameciidae</taxon>
        <taxon>Paramecium</taxon>
    </lineage>
</organism>
<feature type="coiled-coil region" evidence="1">
    <location>
        <begin position="210"/>
        <end position="316"/>
    </location>
</feature>